<name>A0A9N7VAM4_PLEPL</name>
<reference evidence="1" key="1">
    <citation type="submission" date="2020-03" db="EMBL/GenBank/DDBJ databases">
        <authorList>
            <person name="Weist P."/>
        </authorList>
    </citation>
    <scope>NUCLEOTIDE SEQUENCE</scope>
</reference>
<dbReference type="Proteomes" id="UP001153269">
    <property type="component" value="Unassembled WGS sequence"/>
</dbReference>
<dbReference type="AlphaFoldDB" id="A0A9N7VAM4"/>
<organism evidence="1 2">
    <name type="scientific">Pleuronectes platessa</name>
    <name type="common">European plaice</name>
    <dbReference type="NCBI Taxonomy" id="8262"/>
    <lineage>
        <taxon>Eukaryota</taxon>
        <taxon>Metazoa</taxon>
        <taxon>Chordata</taxon>
        <taxon>Craniata</taxon>
        <taxon>Vertebrata</taxon>
        <taxon>Euteleostomi</taxon>
        <taxon>Actinopterygii</taxon>
        <taxon>Neopterygii</taxon>
        <taxon>Teleostei</taxon>
        <taxon>Neoteleostei</taxon>
        <taxon>Acanthomorphata</taxon>
        <taxon>Carangaria</taxon>
        <taxon>Pleuronectiformes</taxon>
        <taxon>Pleuronectoidei</taxon>
        <taxon>Pleuronectidae</taxon>
        <taxon>Pleuronectes</taxon>
    </lineage>
</organism>
<gene>
    <name evidence="1" type="ORF">PLEPLA_LOCUS33697</name>
</gene>
<keyword evidence="2" id="KW-1185">Reference proteome</keyword>
<sequence length="124" mass="13842">MAPESNSCLLPPTSYLVPQSKLHQVWWLSLVLSHLLPHFITSPAPPVSLEEPVKFPLEEKELSPSACLQTGLQVESRRKDTTQSINLNMAAGCHICNLILENRTQKQDEPNVMFIDGAKHPSVF</sequence>
<dbReference type="EMBL" id="CADEAL010003824">
    <property type="protein sequence ID" value="CAB1445953.1"/>
    <property type="molecule type" value="Genomic_DNA"/>
</dbReference>
<comment type="caution">
    <text evidence="1">The sequence shown here is derived from an EMBL/GenBank/DDBJ whole genome shotgun (WGS) entry which is preliminary data.</text>
</comment>
<evidence type="ECO:0000313" key="1">
    <source>
        <dbReference type="EMBL" id="CAB1445953.1"/>
    </source>
</evidence>
<proteinExistence type="predicted"/>
<accession>A0A9N7VAM4</accession>
<protein>
    <submittedName>
        <fullName evidence="1">Uncharacterized protein</fullName>
    </submittedName>
</protein>
<evidence type="ECO:0000313" key="2">
    <source>
        <dbReference type="Proteomes" id="UP001153269"/>
    </source>
</evidence>